<dbReference type="Pfam" id="PF20279">
    <property type="entry name" value="CTD12"/>
    <property type="match status" value="1"/>
</dbReference>
<gene>
    <name evidence="3" type="ORF">NTHI1209_00887</name>
</gene>
<dbReference type="RefSeq" id="WP_005655083.1">
    <property type="nucleotide sequence ID" value="NZ_AP018778.1"/>
</dbReference>
<protein>
    <submittedName>
        <fullName evidence="3">Putative restriction endonuclease</fullName>
    </submittedName>
</protein>
<evidence type="ECO:0000313" key="4">
    <source>
        <dbReference type="Proteomes" id="UP000050700"/>
    </source>
</evidence>
<evidence type="ECO:0000313" key="3">
    <source>
        <dbReference type="EMBL" id="KIS35283.1"/>
    </source>
</evidence>
<dbReference type="InterPro" id="IPR046917">
    <property type="entry name" value="ABC-3C_CTD12"/>
</dbReference>
<dbReference type="InterPro" id="IPR003615">
    <property type="entry name" value="HNH_nuc"/>
</dbReference>
<feature type="domain" description="ABC-three component systems C-terminal" evidence="2">
    <location>
        <begin position="142"/>
        <end position="251"/>
    </location>
</feature>
<dbReference type="PATRIC" id="fig|727.582.peg.812"/>
<dbReference type="AlphaFoldDB" id="A0A158SWN9"/>
<dbReference type="Pfam" id="PF13391">
    <property type="entry name" value="HNH_2"/>
    <property type="match status" value="1"/>
</dbReference>
<comment type="caution">
    <text evidence="3">The sequence shown here is derived from an EMBL/GenBank/DDBJ whole genome shotgun (WGS) entry which is preliminary data.</text>
</comment>
<dbReference type="GO" id="GO:0004519">
    <property type="term" value="F:endonuclease activity"/>
    <property type="evidence" value="ECO:0007669"/>
    <property type="project" value="UniProtKB-KW"/>
</dbReference>
<dbReference type="Proteomes" id="UP000050700">
    <property type="component" value="Unassembled WGS sequence"/>
</dbReference>
<evidence type="ECO:0000259" key="1">
    <source>
        <dbReference type="Pfam" id="PF13391"/>
    </source>
</evidence>
<sequence>MANKKQVTSKDVKLLWGVSAQCAICRCHLWNENGYIIGEHAHIRGENPGSARFDEKYPENKVTTEENLILLCANCHSMIDKDEDNWTVEKLLDTKRKFIDDVVRRISHIEPPKASLIVDVVEIFYNSIIQPGGNDAPLDVIQRTVSLVQKNDKNDFNHQLSEILVSAYMKYFDGIQSFFSDPRNAESLRKLQGVINTLNIRLFAQNEGRLSSLMFYEIAQDIIEKNSQLSGEREDTLSIILFYMYYHCDIGLK</sequence>
<keyword evidence="3" id="KW-0255">Endonuclease</keyword>
<dbReference type="EMBL" id="JMQP01000002">
    <property type="protein sequence ID" value="KIS35283.1"/>
    <property type="molecule type" value="Genomic_DNA"/>
</dbReference>
<accession>A0A158SWN9</accession>
<reference evidence="3 4" key="1">
    <citation type="submission" date="2014-05" db="EMBL/GenBank/DDBJ databases">
        <title>Methylome analysis of the phasevarions of Haemophilus influenzae.</title>
        <authorList>
            <person name="Atack J.M."/>
            <person name="Fox K.L."/>
            <person name="Power P.M."/>
            <person name="Clark T."/>
            <person name="Jurcisek J."/>
            <person name="Korlach J."/>
            <person name="Bakaletz L.O."/>
            <person name="Jennings M.P."/>
        </authorList>
    </citation>
    <scope>NUCLEOTIDE SEQUENCE [LARGE SCALE GENOMIC DNA]</scope>
    <source>
        <strain evidence="3 4">1209</strain>
    </source>
</reference>
<proteinExistence type="predicted"/>
<feature type="domain" description="HNH nuclease" evidence="1">
    <location>
        <begin position="22"/>
        <end position="81"/>
    </location>
</feature>
<organism evidence="3 4">
    <name type="scientific">Haemophilus influenzae</name>
    <dbReference type="NCBI Taxonomy" id="727"/>
    <lineage>
        <taxon>Bacteria</taxon>
        <taxon>Pseudomonadati</taxon>
        <taxon>Pseudomonadota</taxon>
        <taxon>Gammaproteobacteria</taxon>
        <taxon>Pasteurellales</taxon>
        <taxon>Pasteurellaceae</taxon>
        <taxon>Haemophilus</taxon>
    </lineage>
</organism>
<keyword evidence="3" id="KW-0378">Hydrolase</keyword>
<keyword evidence="3" id="KW-0540">Nuclease</keyword>
<name>A0A158SWN9_HAEIF</name>
<evidence type="ECO:0000259" key="2">
    <source>
        <dbReference type="Pfam" id="PF20279"/>
    </source>
</evidence>